<evidence type="ECO:0008006" key="3">
    <source>
        <dbReference type="Google" id="ProtNLM"/>
    </source>
</evidence>
<dbReference type="Pfam" id="PF02686">
    <property type="entry name" value="GatC"/>
    <property type="match status" value="1"/>
</dbReference>
<sequence>MGSSRALLMLSNFKFKTSASSSSSKSFFPFKTNLRARNFSTKTRSSLQPPDLPRLAETARISLAPNEVEEFAPKIRQVIDWFGQLQAVDLDNVEPALRADTEGDNLREDVPETFENTEALIASDTLWNLGEPSSNTRRDGRKEAFSCNRRVSCFPEAFNIGEHISL</sequence>
<reference evidence="1 2" key="1">
    <citation type="journal article" date="2024" name="G3 (Bethesda)">
        <title>Genome assembly of Hibiscus sabdariffa L. provides insights into metabolisms of medicinal natural products.</title>
        <authorList>
            <person name="Kim T."/>
        </authorList>
    </citation>
    <scope>NUCLEOTIDE SEQUENCE [LARGE SCALE GENOMIC DNA]</scope>
    <source>
        <strain evidence="1">TK-2024</strain>
        <tissue evidence="1">Old leaves</tissue>
    </source>
</reference>
<dbReference type="SUPFAM" id="SSF141000">
    <property type="entry name" value="Glu-tRNAGln amidotransferase C subunit"/>
    <property type="match status" value="1"/>
</dbReference>
<proteinExistence type="predicted"/>
<keyword evidence="2" id="KW-1185">Reference proteome</keyword>
<evidence type="ECO:0000313" key="1">
    <source>
        <dbReference type="EMBL" id="KAK9027072.1"/>
    </source>
</evidence>
<dbReference type="InterPro" id="IPR036113">
    <property type="entry name" value="Asp/Glu-ADT_sf_sub_c"/>
</dbReference>
<dbReference type="EMBL" id="JBBPBN010000012">
    <property type="protein sequence ID" value="KAK9027072.1"/>
    <property type="molecule type" value="Genomic_DNA"/>
</dbReference>
<dbReference type="PANTHER" id="PTHR15004">
    <property type="entry name" value="GLUTAMYL-TRNA(GLN) AMIDOTRANSFERASE SUBUNIT C, MITOCHONDRIAL"/>
    <property type="match status" value="1"/>
</dbReference>
<dbReference type="Proteomes" id="UP001396334">
    <property type="component" value="Unassembled WGS sequence"/>
</dbReference>
<evidence type="ECO:0000313" key="2">
    <source>
        <dbReference type="Proteomes" id="UP001396334"/>
    </source>
</evidence>
<dbReference type="Gene3D" id="1.10.20.60">
    <property type="entry name" value="Glu-tRNAGln amidotransferase C subunit, N-terminal domain"/>
    <property type="match status" value="1"/>
</dbReference>
<gene>
    <name evidence="1" type="ORF">V6N11_066919</name>
</gene>
<name>A0ABR2SP91_9ROSI</name>
<accession>A0ABR2SP91</accession>
<protein>
    <recommendedName>
        <fullName evidence="3">Glutamyl-tRNA(Gln) amidotransferase subunit C, chloroplastic/mitochondrial</fullName>
    </recommendedName>
</protein>
<dbReference type="InterPro" id="IPR003837">
    <property type="entry name" value="GatC"/>
</dbReference>
<comment type="caution">
    <text evidence="1">The sequence shown here is derived from an EMBL/GenBank/DDBJ whole genome shotgun (WGS) entry which is preliminary data.</text>
</comment>
<organism evidence="1 2">
    <name type="scientific">Hibiscus sabdariffa</name>
    <name type="common">roselle</name>
    <dbReference type="NCBI Taxonomy" id="183260"/>
    <lineage>
        <taxon>Eukaryota</taxon>
        <taxon>Viridiplantae</taxon>
        <taxon>Streptophyta</taxon>
        <taxon>Embryophyta</taxon>
        <taxon>Tracheophyta</taxon>
        <taxon>Spermatophyta</taxon>
        <taxon>Magnoliopsida</taxon>
        <taxon>eudicotyledons</taxon>
        <taxon>Gunneridae</taxon>
        <taxon>Pentapetalae</taxon>
        <taxon>rosids</taxon>
        <taxon>malvids</taxon>
        <taxon>Malvales</taxon>
        <taxon>Malvaceae</taxon>
        <taxon>Malvoideae</taxon>
        <taxon>Hibiscus</taxon>
    </lineage>
</organism>
<dbReference type="PANTHER" id="PTHR15004:SF0">
    <property type="entry name" value="GLUTAMYL-TRNA(GLN) AMIDOTRANSFERASE SUBUNIT C, MITOCHONDRIAL"/>
    <property type="match status" value="1"/>
</dbReference>